<protein>
    <recommendedName>
        <fullName evidence="4">Lipoprotein</fullName>
    </recommendedName>
</protein>
<dbReference type="Proteomes" id="UP000027121">
    <property type="component" value="Chromosome"/>
</dbReference>
<evidence type="ECO:0000313" key="3">
    <source>
        <dbReference type="Proteomes" id="UP000027121"/>
    </source>
</evidence>
<proteinExistence type="predicted"/>
<organism evidence="2 3">
    <name type="scientific">Pseudomonas donghuensis</name>
    <dbReference type="NCBI Taxonomy" id="1163398"/>
    <lineage>
        <taxon>Bacteria</taxon>
        <taxon>Pseudomonadati</taxon>
        <taxon>Pseudomonadota</taxon>
        <taxon>Gammaproteobacteria</taxon>
        <taxon>Pseudomonadales</taxon>
        <taxon>Pseudomonadaceae</taxon>
        <taxon>Pseudomonas</taxon>
    </lineage>
</organism>
<dbReference type="RefSeq" id="WP_036994989.1">
    <property type="nucleotide sequence ID" value="NZ_CP071706.1"/>
</dbReference>
<evidence type="ECO:0000256" key="1">
    <source>
        <dbReference type="SAM" id="Phobius"/>
    </source>
</evidence>
<dbReference type="PROSITE" id="PS51257">
    <property type="entry name" value="PROKAR_LIPOPROTEIN"/>
    <property type="match status" value="1"/>
</dbReference>
<dbReference type="GO" id="GO:0009055">
    <property type="term" value="F:electron transfer activity"/>
    <property type="evidence" value="ECO:0007669"/>
    <property type="project" value="InterPro"/>
</dbReference>
<dbReference type="SUPFAM" id="SSF81452">
    <property type="entry name" value="Cytochrome c oxidase subunit III-like"/>
    <property type="match status" value="1"/>
</dbReference>
<evidence type="ECO:0008006" key="4">
    <source>
        <dbReference type="Google" id="ProtNLM"/>
    </source>
</evidence>
<feature type="transmembrane region" description="Helical" evidence="1">
    <location>
        <begin position="75"/>
        <end position="93"/>
    </location>
</feature>
<reference evidence="2 3" key="1">
    <citation type="journal article" date="2014" name="Genome Announc.">
        <title>Genome Sequence of Pseudomonas sp. Strain P482, a Tomato Rhizosphere Isolate with Broad-Spectrum Antimicrobial Activity.</title>
        <authorList>
            <person name="Krzyzanowska D.M."/>
            <person name="Ossowicki A."/>
            <person name="Jafra S."/>
        </authorList>
    </citation>
    <scope>NUCLEOTIDE SEQUENCE [LARGE SCALE GENOMIC DNA]</scope>
    <source>
        <strain evidence="2 3">P482</strain>
    </source>
</reference>
<keyword evidence="1" id="KW-0472">Membrane</keyword>
<dbReference type="GO" id="GO:0016020">
    <property type="term" value="C:membrane"/>
    <property type="evidence" value="ECO:0007669"/>
    <property type="project" value="InterPro"/>
</dbReference>
<feature type="transmembrane region" description="Helical" evidence="1">
    <location>
        <begin position="12"/>
        <end position="37"/>
    </location>
</feature>
<keyword evidence="1" id="KW-1133">Transmembrane helix</keyword>
<feature type="transmembrane region" description="Helical" evidence="1">
    <location>
        <begin position="99"/>
        <end position="116"/>
    </location>
</feature>
<name>A0AAP0SGV9_9PSED</name>
<accession>A0AAP0SGV9</accession>
<sequence length="148" mass="16943">MNQNSKLKDFLARFFPTFLCTYFLSCLAVGCTLSLVWSTYLLSADIRSFLITTAIVTVIVTGGHIAVVRGRPWGLWVVVGVFLACLFIVLPTYGYRPHPFSYTTGILFPLLGLLVLNSKRYREMRICLFEIREERTRDRKARAAKARR</sequence>
<dbReference type="GeneID" id="98285658"/>
<reference evidence="2 3" key="2">
    <citation type="journal article" date="2016" name="Front. Microbiol.">
        <title>When Genome-Based Approach Meets the 'Old but Good': Revealing Genes Involved in the Antibacterial Activity of Pseudomonas sp. P482 against Soft Rot Pathogens.</title>
        <authorList>
            <person name="Krzyzanowska D.M."/>
            <person name="Ossowicki A."/>
            <person name="Rajewska M."/>
            <person name="Maciag T."/>
            <person name="Jablonska M."/>
            <person name="Obuchowski M."/>
            <person name="Heeb S."/>
            <person name="Jafra S."/>
        </authorList>
    </citation>
    <scope>NUCLEOTIDE SEQUENCE [LARGE SCALE GENOMIC DNA]</scope>
    <source>
        <strain evidence="2 3">P482</strain>
    </source>
</reference>
<dbReference type="KEGG" id="pdw:BV82_1746"/>
<evidence type="ECO:0000313" key="2">
    <source>
        <dbReference type="EMBL" id="KDO00206.2"/>
    </source>
</evidence>
<dbReference type="EMBL" id="CP071706">
    <property type="protein sequence ID" value="KDO00206.2"/>
    <property type="molecule type" value="Genomic_DNA"/>
</dbReference>
<dbReference type="InterPro" id="IPR035973">
    <property type="entry name" value="Cyt_c_oxidase_su3-like_sf"/>
</dbReference>
<feature type="transmembrane region" description="Helical" evidence="1">
    <location>
        <begin position="49"/>
        <end position="68"/>
    </location>
</feature>
<dbReference type="AlphaFoldDB" id="A0AAP0SGV9"/>
<gene>
    <name evidence="2" type="ORF">BV82_1746</name>
</gene>
<keyword evidence="1" id="KW-0812">Transmembrane</keyword>
<keyword evidence="3" id="KW-1185">Reference proteome</keyword>